<dbReference type="SUPFAM" id="SSF55083">
    <property type="entry name" value="6-hydroxymethyl-7,8-dihydropterin pyrophosphokinase, HPPK"/>
    <property type="match status" value="1"/>
</dbReference>
<sequence length="167" mass="18414">MQAFIGLGSNLDQPAQRLISALHALQRLPGIDLLSHSRLYRSAPIGPQDQPDYVNAVARLQVNGTPHQLLHTLQALELAAGRQRLRHWGERTLDLDILLLDNQHIDAPDLHVPHPQMTCRAFVLQPLLEIAPGALLPDGTALSSFLEEVAEQAVTPMSELDRDALIE</sequence>
<evidence type="ECO:0000256" key="1">
    <source>
        <dbReference type="ARBA" id="ARBA00005051"/>
    </source>
</evidence>
<evidence type="ECO:0000256" key="7">
    <source>
        <dbReference type="ARBA" id="ARBA00022777"/>
    </source>
</evidence>
<evidence type="ECO:0000256" key="10">
    <source>
        <dbReference type="ARBA" id="ARBA00029409"/>
    </source>
</evidence>
<dbReference type="CDD" id="cd00483">
    <property type="entry name" value="HPPK"/>
    <property type="match status" value="1"/>
</dbReference>
<dbReference type="GO" id="GO:0016301">
    <property type="term" value="F:kinase activity"/>
    <property type="evidence" value="ECO:0007669"/>
    <property type="project" value="UniProtKB-KW"/>
</dbReference>
<dbReference type="PANTHER" id="PTHR43071">
    <property type="entry name" value="2-AMINO-4-HYDROXY-6-HYDROXYMETHYLDIHYDROPTERIDINE PYROPHOSPHOKINASE"/>
    <property type="match status" value="1"/>
</dbReference>
<evidence type="ECO:0000256" key="4">
    <source>
        <dbReference type="ARBA" id="ARBA00016218"/>
    </source>
</evidence>
<organism evidence="14 15">
    <name type="scientific">Alcanivorax profundi</name>
    <dbReference type="NCBI Taxonomy" id="2338368"/>
    <lineage>
        <taxon>Bacteria</taxon>
        <taxon>Pseudomonadati</taxon>
        <taxon>Pseudomonadota</taxon>
        <taxon>Gammaproteobacteria</taxon>
        <taxon>Oceanospirillales</taxon>
        <taxon>Alcanivoracaceae</taxon>
        <taxon>Alcanivorax</taxon>
    </lineage>
</organism>
<keyword evidence="7 14" id="KW-0418">Kinase</keyword>
<dbReference type="NCBIfam" id="TIGR01498">
    <property type="entry name" value="folK"/>
    <property type="match status" value="1"/>
</dbReference>
<dbReference type="PANTHER" id="PTHR43071:SF1">
    <property type="entry name" value="2-AMINO-4-HYDROXY-6-HYDROXYMETHYLDIHYDROPTERIDINE PYROPHOSPHOKINASE"/>
    <property type="match status" value="1"/>
</dbReference>
<reference evidence="14 15" key="1">
    <citation type="submission" date="2018-09" db="EMBL/GenBank/DDBJ databases">
        <title>Alcanivorax profundi sp. nov., isolated from 1000 m-depth seawater of the Mariana Trench.</title>
        <authorList>
            <person name="Liu J."/>
        </authorList>
    </citation>
    <scope>NUCLEOTIDE SEQUENCE [LARGE SCALE GENOMIC DNA]</scope>
    <source>
        <strain evidence="14 15">MTEO17</strain>
    </source>
</reference>
<dbReference type="OrthoDB" id="9808041at2"/>
<evidence type="ECO:0000256" key="9">
    <source>
        <dbReference type="ARBA" id="ARBA00022909"/>
    </source>
</evidence>
<dbReference type="EMBL" id="QYYA01000005">
    <property type="protein sequence ID" value="RJG16548.1"/>
    <property type="molecule type" value="Genomic_DNA"/>
</dbReference>
<comment type="function">
    <text evidence="10">Catalyzes the transfer of pyrophosphate from adenosine triphosphate (ATP) to 6-hydroxymethyl-7,8-dihydropterin, an enzymatic step in folate biosynthesis pathway.</text>
</comment>
<dbReference type="GO" id="GO:0046654">
    <property type="term" value="P:tetrahydrofolate biosynthetic process"/>
    <property type="evidence" value="ECO:0007669"/>
    <property type="project" value="UniProtKB-UniPathway"/>
</dbReference>
<evidence type="ECO:0000256" key="11">
    <source>
        <dbReference type="ARBA" id="ARBA00029766"/>
    </source>
</evidence>
<comment type="similarity">
    <text evidence="2">Belongs to the HPPK family.</text>
</comment>
<evidence type="ECO:0000256" key="12">
    <source>
        <dbReference type="ARBA" id="ARBA00033413"/>
    </source>
</evidence>
<dbReference type="RefSeq" id="WP_119918485.1">
    <property type="nucleotide sequence ID" value="NZ_QYYA01000005.1"/>
</dbReference>
<protein>
    <recommendedName>
        <fullName evidence="4">2-amino-4-hydroxy-6-hydroxymethyldihydropteridine pyrophosphokinase</fullName>
        <ecNumber evidence="3">2.7.6.3</ecNumber>
    </recommendedName>
    <alternativeName>
        <fullName evidence="11">6-hydroxymethyl-7,8-dihydropterin pyrophosphokinase</fullName>
    </alternativeName>
    <alternativeName>
        <fullName evidence="12">7,8-dihydro-6-hydroxymethylpterin-pyrophosphokinase</fullName>
    </alternativeName>
</protein>
<dbReference type="Pfam" id="PF01288">
    <property type="entry name" value="HPPK"/>
    <property type="match status" value="1"/>
</dbReference>
<evidence type="ECO:0000256" key="6">
    <source>
        <dbReference type="ARBA" id="ARBA00022741"/>
    </source>
</evidence>
<feature type="domain" description="7,8-dihydro-6-hydroxymethylpterin-pyrophosphokinase" evidence="13">
    <location>
        <begin position="87"/>
        <end position="98"/>
    </location>
</feature>
<comment type="pathway">
    <text evidence="1">Cofactor biosynthesis; tetrahydrofolate biosynthesis; 2-amino-4-hydroxy-6-hydroxymethyl-7,8-dihydropteridine diphosphate from 7,8-dihydroneopterin triphosphate: step 4/4.</text>
</comment>
<dbReference type="GO" id="GO:0003848">
    <property type="term" value="F:2-amino-4-hydroxy-6-hydroxymethyldihydropteridine diphosphokinase activity"/>
    <property type="evidence" value="ECO:0007669"/>
    <property type="project" value="UniProtKB-EC"/>
</dbReference>
<dbReference type="AlphaFoldDB" id="A0A418XV30"/>
<evidence type="ECO:0000256" key="8">
    <source>
        <dbReference type="ARBA" id="ARBA00022840"/>
    </source>
</evidence>
<keyword evidence="6" id="KW-0547">Nucleotide-binding</keyword>
<evidence type="ECO:0000256" key="2">
    <source>
        <dbReference type="ARBA" id="ARBA00005810"/>
    </source>
</evidence>
<comment type="caution">
    <text evidence="14">The sequence shown here is derived from an EMBL/GenBank/DDBJ whole genome shotgun (WGS) entry which is preliminary data.</text>
</comment>
<dbReference type="UniPathway" id="UPA00077">
    <property type="reaction ID" value="UER00155"/>
</dbReference>
<dbReference type="GO" id="GO:0005524">
    <property type="term" value="F:ATP binding"/>
    <property type="evidence" value="ECO:0007669"/>
    <property type="project" value="UniProtKB-KW"/>
</dbReference>
<dbReference type="Gene3D" id="3.30.70.560">
    <property type="entry name" value="7,8-Dihydro-6-hydroxymethylpterin-pyrophosphokinase HPPK"/>
    <property type="match status" value="1"/>
</dbReference>
<keyword evidence="9" id="KW-0289">Folate biosynthesis</keyword>
<gene>
    <name evidence="14" type="primary">folK</name>
    <name evidence="14" type="ORF">D4A39_15000</name>
</gene>
<evidence type="ECO:0000256" key="5">
    <source>
        <dbReference type="ARBA" id="ARBA00022679"/>
    </source>
</evidence>
<dbReference type="PROSITE" id="PS00794">
    <property type="entry name" value="HPPK"/>
    <property type="match status" value="1"/>
</dbReference>
<keyword evidence="15" id="KW-1185">Reference proteome</keyword>
<name>A0A418XV30_9GAMM</name>
<dbReference type="InterPro" id="IPR000550">
    <property type="entry name" value="Hppk"/>
</dbReference>
<evidence type="ECO:0000313" key="14">
    <source>
        <dbReference type="EMBL" id="RJG16548.1"/>
    </source>
</evidence>
<evidence type="ECO:0000256" key="3">
    <source>
        <dbReference type="ARBA" id="ARBA00013253"/>
    </source>
</evidence>
<evidence type="ECO:0000313" key="15">
    <source>
        <dbReference type="Proteomes" id="UP000283734"/>
    </source>
</evidence>
<dbReference type="InterPro" id="IPR035907">
    <property type="entry name" value="Hppk_sf"/>
</dbReference>
<accession>A0A418XV30</accession>
<evidence type="ECO:0000259" key="13">
    <source>
        <dbReference type="PROSITE" id="PS00794"/>
    </source>
</evidence>
<dbReference type="Proteomes" id="UP000283734">
    <property type="component" value="Unassembled WGS sequence"/>
</dbReference>
<dbReference type="GO" id="GO:0046656">
    <property type="term" value="P:folic acid biosynthetic process"/>
    <property type="evidence" value="ECO:0007669"/>
    <property type="project" value="UniProtKB-KW"/>
</dbReference>
<keyword evidence="5 14" id="KW-0808">Transferase</keyword>
<proteinExistence type="inferred from homology"/>
<keyword evidence="8" id="KW-0067">ATP-binding</keyword>
<dbReference type="EC" id="2.7.6.3" evidence="3"/>